<name>A0A941EKA1_9ACTN</name>
<dbReference type="InterPro" id="IPR013780">
    <property type="entry name" value="Glyco_hydro_b"/>
</dbReference>
<evidence type="ECO:0000256" key="2">
    <source>
        <dbReference type="ARBA" id="ARBA00023295"/>
    </source>
</evidence>
<dbReference type="Gene3D" id="2.60.40.1180">
    <property type="entry name" value="Golgi alpha-mannosidase II"/>
    <property type="match status" value="1"/>
</dbReference>
<keyword evidence="4" id="KW-0732">Signal</keyword>
<feature type="chain" id="PRO_5038985254" evidence="4">
    <location>
        <begin position="32"/>
        <end position="645"/>
    </location>
</feature>
<dbReference type="GO" id="GO:0004553">
    <property type="term" value="F:hydrolase activity, hydrolyzing O-glycosyl compounds"/>
    <property type="evidence" value="ECO:0007669"/>
    <property type="project" value="InterPro"/>
</dbReference>
<dbReference type="InterPro" id="IPR001547">
    <property type="entry name" value="Glyco_hydro_5"/>
</dbReference>
<protein>
    <submittedName>
        <fullName evidence="6">Cellulase family glycosylhydrolase</fullName>
    </submittedName>
</protein>
<evidence type="ECO:0000313" key="6">
    <source>
        <dbReference type="EMBL" id="MBR7829159.1"/>
    </source>
</evidence>
<dbReference type="AlphaFoldDB" id="A0A941EKA1"/>
<comment type="caution">
    <text evidence="6">The sequence shown here is derived from an EMBL/GenBank/DDBJ whole genome shotgun (WGS) entry which is preliminary data.</text>
</comment>
<feature type="domain" description="Glycoside hydrolase family 5" evidence="5">
    <location>
        <begin position="63"/>
        <end position="405"/>
    </location>
</feature>
<dbReference type="Gene3D" id="3.20.20.80">
    <property type="entry name" value="Glycosidases"/>
    <property type="match status" value="1"/>
</dbReference>
<dbReference type="Pfam" id="PF00150">
    <property type="entry name" value="Cellulase"/>
    <property type="match status" value="1"/>
</dbReference>
<dbReference type="SUPFAM" id="SSF51445">
    <property type="entry name" value="(Trans)glycosidases"/>
    <property type="match status" value="1"/>
</dbReference>
<dbReference type="InterPro" id="IPR017853">
    <property type="entry name" value="GH"/>
</dbReference>
<comment type="similarity">
    <text evidence="3">Belongs to the glycosyl hydrolase 5 (cellulase A) family.</text>
</comment>
<keyword evidence="7" id="KW-1185">Reference proteome</keyword>
<evidence type="ECO:0000313" key="7">
    <source>
        <dbReference type="Proteomes" id="UP000676325"/>
    </source>
</evidence>
<sequence length="645" mass="68679">MVDRRTRRPLRALSALLLAGATGLLFGASLADPAPARAAAIGTQWFDDAADSVLTVQNGEYVDGYGREVVLRGFNVSGESKLAENEGLPFASVADAEKSAAAMRQLTGADAVRFLVTWAYVEPEPGQIDYTYLADVVAQMKAFLDEGIYVFVDFHQDLYSRYIFNSGSWYTGDGAPDWVIADGGYPTENCGICVTWGQNLTSNAAVEDAMYDFWHNRTLTTTAGQISVQSEYLSTAETSLAYIKSALSTAEFDHILGVDPYNEPYAGKYDSGQTSSSWESGVLWPFYEKFRAEMDDAGWQAKEAYIEPNVFWNTDISAYQQAGGLTNIGSIGTHYVFNAHFYDAAALSGILLLGDASDGQYISEFNTIRGNASALGTAAMVSEFGSPVTGYTSDKSPSVLKAMYQALDSGVDGANWWTDAAASSGSVLSGTEWQWDIYNGRHDELMNGNSSKVETSGDAWNGEDYSVVDMDSSGTVDLRYSSKLLDRVYPEAVAGTTLAFTYEDRSPNGSTTMTWNPVPSSMTAVSALVGSGQYSVLVWKSNGGSAPTQINLPLSFTASNTTVVSDLGSVLDPPTYSASNDVAGHAVAVAALPGGGGAERLLLSDPGASGTVHFALVTNGSTTATATQLATAQSELASWVASQKF</sequence>
<dbReference type="EMBL" id="JAGSOH010000076">
    <property type="protein sequence ID" value="MBR7829159.1"/>
    <property type="molecule type" value="Genomic_DNA"/>
</dbReference>
<dbReference type="GO" id="GO:0000272">
    <property type="term" value="P:polysaccharide catabolic process"/>
    <property type="evidence" value="ECO:0007669"/>
    <property type="project" value="InterPro"/>
</dbReference>
<feature type="signal peptide" evidence="4">
    <location>
        <begin position="1"/>
        <end position="31"/>
    </location>
</feature>
<evidence type="ECO:0000256" key="4">
    <source>
        <dbReference type="SAM" id="SignalP"/>
    </source>
</evidence>
<organism evidence="6 7">
    <name type="scientific">Actinospica acidithermotolerans</name>
    <dbReference type="NCBI Taxonomy" id="2828514"/>
    <lineage>
        <taxon>Bacteria</taxon>
        <taxon>Bacillati</taxon>
        <taxon>Actinomycetota</taxon>
        <taxon>Actinomycetes</taxon>
        <taxon>Catenulisporales</taxon>
        <taxon>Actinospicaceae</taxon>
        <taxon>Actinospica</taxon>
    </lineage>
</organism>
<keyword evidence="2 3" id="KW-0326">Glycosidase</keyword>
<dbReference type="PANTHER" id="PTHR31308">
    <property type="match status" value="1"/>
</dbReference>
<keyword evidence="1 3" id="KW-0378">Hydrolase</keyword>
<gene>
    <name evidence="6" type="ORF">KDK95_22820</name>
</gene>
<evidence type="ECO:0000256" key="1">
    <source>
        <dbReference type="ARBA" id="ARBA00022801"/>
    </source>
</evidence>
<dbReference type="PANTHER" id="PTHR31308:SF5">
    <property type="entry name" value="ERGOSTERYL-BETA-GLUCOSIDASE"/>
    <property type="match status" value="1"/>
</dbReference>
<dbReference type="RefSeq" id="WP_212520294.1">
    <property type="nucleotide sequence ID" value="NZ_JAGSOH010000076.1"/>
</dbReference>
<proteinExistence type="inferred from homology"/>
<evidence type="ECO:0000256" key="3">
    <source>
        <dbReference type="RuleBase" id="RU361153"/>
    </source>
</evidence>
<dbReference type="InterPro" id="IPR052066">
    <property type="entry name" value="Glycosphingolipid_Hydrolases"/>
</dbReference>
<dbReference type="Proteomes" id="UP000676325">
    <property type="component" value="Unassembled WGS sequence"/>
</dbReference>
<accession>A0A941EKA1</accession>
<reference evidence="6" key="1">
    <citation type="submission" date="2021-04" db="EMBL/GenBank/DDBJ databases">
        <title>Genome based classification of Actinospica acidithermotolerans sp. nov., an actinobacterium isolated from an Indonesian hot spring.</title>
        <authorList>
            <person name="Kusuma A.B."/>
            <person name="Putra K.E."/>
            <person name="Nafisah S."/>
            <person name="Loh J."/>
            <person name="Nouioui I."/>
            <person name="Goodfellow M."/>
        </authorList>
    </citation>
    <scope>NUCLEOTIDE SEQUENCE</scope>
    <source>
        <strain evidence="6">MGRD01-02</strain>
    </source>
</reference>
<evidence type="ECO:0000259" key="5">
    <source>
        <dbReference type="Pfam" id="PF00150"/>
    </source>
</evidence>